<proteinExistence type="inferred from homology"/>
<feature type="transmembrane region" description="Helical" evidence="9">
    <location>
        <begin position="403"/>
        <end position="420"/>
    </location>
</feature>
<gene>
    <name evidence="10" type="ORF">EV356DRAFT_444406</name>
</gene>
<feature type="transmembrane region" description="Helical" evidence="9">
    <location>
        <begin position="208"/>
        <end position="232"/>
    </location>
</feature>
<dbReference type="GO" id="GO:0022857">
    <property type="term" value="F:transmembrane transporter activity"/>
    <property type="evidence" value="ECO:0007669"/>
    <property type="project" value="InterPro"/>
</dbReference>
<evidence type="ECO:0000313" key="10">
    <source>
        <dbReference type="EMBL" id="KAF2235693.1"/>
    </source>
</evidence>
<dbReference type="Proteomes" id="UP000800092">
    <property type="component" value="Unassembled WGS sequence"/>
</dbReference>
<name>A0A6A6HDY1_VIRVR</name>
<dbReference type="InterPro" id="IPR001248">
    <property type="entry name" value="Pur-cyt_permease"/>
</dbReference>
<evidence type="ECO:0000256" key="3">
    <source>
        <dbReference type="ARBA" id="ARBA00022448"/>
    </source>
</evidence>
<feature type="transmembrane region" description="Helical" evidence="9">
    <location>
        <begin position="278"/>
        <end position="299"/>
    </location>
</feature>
<evidence type="ECO:0000313" key="11">
    <source>
        <dbReference type="Proteomes" id="UP000800092"/>
    </source>
</evidence>
<feature type="transmembrane region" description="Helical" evidence="9">
    <location>
        <begin position="137"/>
        <end position="155"/>
    </location>
</feature>
<evidence type="ECO:0000256" key="7">
    <source>
        <dbReference type="ARBA" id="ARBA00023136"/>
    </source>
</evidence>
<evidence type="ECO:0000256" key="6">
    <source>
        <dbReference type="ARBA" id="ARBA00022989"/>
    </source>
</evidence>
<comment type="subcellular location">
    <subcellularLocation>
        <location evidence="1">Membrane</location>
        <topology evidence="1">Multi-pass membrane protein</topology>
    </subcellularLocation>
</comment>
<feature type="transmembrane region" description="Helical" evidence="9">
    <location>
        <begin position="239"/>
        <end position="258"/>
    </location>
</feature>
<dbReference type="GO" id="GO:0005886">
    <property type="term" value="C:plasma membrane"/>
    <property type="evidence" value="ECO:0007669"/>
    <property type="project" value="TreeGrafter"/>
</dbReference>
<dbReference type="EMBL" id="ML991789">
    <property type="protein sequence ID" value="KAF2235693.1"/>
    <property type="molecule type" value="Genomic_DNA"/>
</dbReference>
<dbReference type="FunFam" id="1.10.4160.10:FF:000002">
    <property type="entry name" value="Purine-cytosine permease fcyB"/>
    <property type="match status" value="1"/>
</dbReference>
<keyword evidence="11" id="KW-1185">Reference proteome</keyword>
<feature type="transmembrane region" description="Helical" evidence="9">
    <location>
        <begin position="474"/>
        <end position="498"/>
    </location>
</feature>
<dbReference type="PANTHER" id="PTHR31806">
    <property type="entry name" value="PURINE-CYTOSINE PERMEASE FCY2-RELATED"/>
    <property type="match status" value="1"/>
</dbReference>
<keyword evidence="4" id="KW-0597">Phosphoprotein</keyword>
<dbReference type="PANTHER" id="PTHR31806:SF8">
    <property type="entry name" value="TRANSPORTER, PUTATIVE (AFU_ORTHOLOGUE AFUA_2G03000)-RELATED"/>
    <property type="match status" value="1"/>
</dbReference>
<keyword evidence="7 8" id="KW-0472">Membrane</keyword>
<feature type="transmembrane region" description="Helical" evidence="9">
    <location>
        <begin position="513"/>
        <end position="532"/>
    </location>
</feature>
<evidence type="ECO:0000256" key="9">
    <source>
        <dbReference type="SAM" id="Phobius"/>
    </source>
</evidence>
<evidence type="ECO:0000256" key="2">
    <source>
        <dbReference type="ARBA" id="ARBA00008974"/>
    </source>
</evidence>
<dbReference type="GO" id="GO:0015851">
    <property type="term" value="P:nucleobase transport"/>
    <property type="evidence" value="ECO:0007669"/>
    <property type="project" value="UniProtKB-ARBA"/>
</dbReference>
<evidence type="ECO:0000256" key="5">
    <source>
        <dbReference type="ARBA" id="ARBA00022692"/>
    </source>
</evidence>
<protein>
    <recommendedName>
        <fullName evidence="12">Purine-cytosine permease</fullName>
    </recommendedName>
</protein>
<dbReference type="InterPro" id="IPR026030">
    <property type="entry name" value="Pur-cyt_permease_Fcy2/21/22"/>
</dbReference>
<dbReference type="Pfam" id="PF02133">
    <property type="entry name" value="Transp_cyt_pur"/>
    <property type="match status" value="1"/>
</dbReference>
<dbReference type="Gene3D" id="1.10.4160.10">
    <property type="entry name" value="Hydantoin permease"/>
    <property type="match status" value="1"/>
</dbReference>
<keyword evidence="5 9" id="KW-0812">Transmembrane</keyword>
<sequence length="539" mass="58097">MDFSIRSSDRKRPTHDVEKLDVKSSVTDINPLKSCLQDQTVQQAGPSTSALAAAAPPSAQPNRLVRWNARIESLAGLEARGISPVLPDEKHDIEPVGYLQMFTLWFGMNLCSINLVVGFLGPLIYNLGWVDSVCISIFAIALSACGPAYIATFGPSSGLRTMVLGRFFMGHWPAKLACLLNVIMQTGWGFICAIIAGQMLSAVNGGSMTIAVGCIVGALGIGLLATFGIAALHIYERYAWIPQLIALFTLIGSSGRSWDTSLASIGDSRTINANRCCFFTIQISILIGYSAISSDFYVYCPVRTSRKLTFLTTWLGLWTSTAFVNLVGIGIATGVSSNAAWTEAYSISSGALLAACYEGLGGFGSFCAVILALGAIQNNAPATYVAALSIQTLGTYARKVPRWAWSLFLMVIELVCSVAGRNSLFNIFEDFLPIMTYWVCPWLTIAVEEHLLFHVLRGVTFDWTAWEDSKRLPVGAAALVAWLVGWAGAIIGMAQVWYTGPVALTIGGTGGDIGAWLSIAFAGVVYPPLRYIEIRRFGR</sequence>
<keyword evidence="6 9" id="KW-1133">Transmembrane helix</keyword>
<reference evidence="10" key="1">
    <citation type="journal article" date="2020" name="Stud. Mycol.">
        <title>101 Dothideomycetes genomes: a test case for predicting lifestyles and emergence of pathogens.</title>
        <authorList>
            <person name="Haridas S."/>
            <person name="Albert R."/>
            <person name="Binder M."/>
            <person name="Bloem J."/>
            <person name="Labutti K."/>
            <person name="Salamov A."/>
            <person name="Andreopoulos B."/>
            <person name="Baker S."/>
            <person name="Barry K."/>
            <person name="Bills G."/>
            <person name="Bluhm B."/>
            <person name="Cannon C."/>
            <person name="Castanera R."/>
            <person name="Culley D."/>
            <person name="Daum C."/>
            <person name="Ezra D."/>
            <person name="Gonzalez J."/>
            <person name="Henrissat B."/>
            <person name="Kuo A."/>
            <person name="Liang C."/>
            <person name="Lipzen A."/>
            <person name="Lutzoni F."/>
            <person name="Magnuson J."/>
            <person name="Mondo S."/>
            <person name="Nolan M."/>
            <person name="Ohm R."/>
            <person name="Pangilinan J."/>
            <person name="Park H.-J."/>
            <person name="Ramirez L."/>
            <person name="Alfaro M."/>
            <person name="Sun H."/>
            <person name="Tritt A."/>
            <person name="Yoshinaga Y."/>
            <person name="Zwiers L.-H."/>
            <person name="Turgeon B."/>
            <person name="Goodwin S."/>
            <person name="Spatafora J."/>
            <person name="Crous P."/>
            <person name="Grigoriev I."/>
        </authorList>
    </citation>
    <scope>NUCLEOTIDE SEQUENCE</scope>
    <source>
        <strain evidence="10">Tuck. ex Michener</strain>
    </source>
</reference>
<dbReference type="OrthoDB" id="5428495at2759"/>
<feature type="transmembrane region" description="Helical" evidence="9">
    <location>
        <begin position="311"/>
        <end position="332"/>
    </location>
</feature>
<evidence type="ECO:0000256" key="1">
    <source>
        <dbReference type="ARBA" id="ARBA00004141"/>
    </source>
</evidence>
<comment type="similarity">
    <text evidence="2 8">Belongs to the purine-cytosine permease (2.A.39) family.</text>
</comment>
<evidence type="ECO:0000256" key="4">
    <source>
        <dbReference type="ARBA" id="ARBA00022553"/>
    </source>
</evidence>
<organism evidence="10 11">
    <name type="scientific">Viridothelium virens</name>
    <name type="common">Speckled blister lichen</name>
    <name type="synonym">Trypethelium virens</name>
    <dbReference type="NCBI Taxonomy" id="1048519"/>
    <lineage>
        <taxon>Eukaryota</taxon>
        <taxon>Fungi</taxon>
        <taxon>Dikarya</taxon>
        <taxon>Ascomycota</taxon>
        <taxon>Pezizomycotina</taxon>
        <taxon>Dothideomycetes</taxon>
        <taxon>Dothideomycetes incertae sedis</taxon>
        <taxon>Trypetheliales</taxon>
        <taxon>Trypetheliaceae</taxon>
        <taxon>Viridothelium</taxon>
    </lineage>
</organism>
<evidence type="ECO:0008006" key="12">
    <source>
        <dbReference type="Google" id="ProtNLM"/>
    </source>
</evidence>
<evidence type="ECO:0000256" key="8">
    <source>
        <dbReference type="PIRNR" id="PIRNR002744"/>
    </source>
</evidence>
<dbReference type="GO" id="GO:0000329">
    <property type="term" value="C:fungal-type vacuole membrane"/>
    <property type="evidence" value="ECO:0007669"/>
    <property type="project" value="TreeGrafter"/>
</dbReference>
<feature type="transmembrane region" description="Helical" evidence="9">
    <location>
        <begin position="352"/>
        <end position="376"/>
    </location>
</feature>
<feature type="transmembrane region" description="Helical" evidence="9">
    <location>
        <begin position="432"/>
        <end position="453"/>
    </location>
</feature>
<dbReference type="AlphaFoldDB" id="A0A6A6HDY1"/>
<feature type="transmembrane region" description="Helical" evidence="9">
    <location>
        <begin position="102"/>
        <end position="125"/>
    </location>
</feature>
<dbReference type="PIRSF" id="PIRSF002744">
    <property type="entry name" value="Pur-cyt_permease"/>
    <property type="match status" value="1"/>
</dbReference>
<accession>A0A6A6HDY1</accession>
<keyword evidence="3 8" id="KW-0813">Transport</keyword>
<feature type="transmembrane region" description="Helical" evidence="9">
    <location>
        <begin position="176"/>
        <end position="196"/>
    </location>
</feature>